<dbReference type="InterPro" id="IPR053151">
    <property type="entry name" value="RNase_H-like"/>
</dbReference>
<dbReference type="Pfam" id="PF13456">
    <property type="entry name" value="RVT_3"/>
    <property type="match status" value="1"/>
</dbReference>
<evidence type="ECO:0000313" key="3">
    <source>
        <dbReference type="EMBL" id="KAF7827683.1"/>
    </source>
</evidence>
<dbReference type="InterPro" id="IPR044730">
    <property type="entry name" value="RNase_H-like_dom_plant"/>
</dbReference>
<dbReference type="InterPro" id="IPR012337">
    <property type="entry name" value="RNaseH-like_sf"/>
</dbReference>
<keyword evidence="1" id="KW-0472">Membrane</keyword>
<dbReference type="EMBL" id="JAAIUW010000006">
    <property type="protein sequence ID" value="KAF7827683.1"/>
    <property type="molecule type" value="Genomic_DNA"/>
</dbReference>
<dbReference type="GO" id="GO:0004523">
    <property type="term" value="F:RNA-DNA hybrid ribonuclease activity"/>
    <property type="evidence" value="ECO:0007669"/>
    <property type="project" value="InterPro"/>
</dbReference>
<proteinExistence type="predicted"/>
<dbReference type="CDD" id="cd06222">
    <property type="entry name" value="RNase_H_like"/>
    <property type="match status" value="1"/>
</dbReference>
<accession>A0A834TSN4</accession>
<dbReference type="OrthoDB" id="1906820at2759"/>
<dbReference type="SUPFAM" id="SSF53098">
    <property type="entry name" value="Ribonuclease H-like"/>
    <property type="match status" value="1"/>
</dbReference>
<keyword evidence="3" id="KW-0808">Transferase</keyword>
<keyword evidence="1" id="KW-0812">Transmembrane</keyword>
<dbReference type="PROSITE" id="PS50879">
    <property type="entry name" value="RNASE_H_1"/>
    <property type="match status" value="1"/>
</dbReference>
<dbReference type="Proteomes" id="UP000634136">
    <property type="component" value="Unassembled WGS sequence"/>
</dbReference>
<evidence type="ECO:0000259" key="2">
    <source>
        <dbReference type="PROSITE" id="PS50879"/>
    </source>
</evidence>
<dbReference type="InterPro" id="IPR036397">
    <property type="entry name" value="RNaseH_sf"/>
</dbReference>
<reference evidence="3" key="1">
    <citation type="submission" date="2020-09" db="EMBL/GenBank/DDBJ databases">
        <title>Genome-Enabled Discovery of Anthraquinone Biosynthesis in Senna tora.</title>
        <authorList>
            <person name="Kang S.-H."/>
            <person name="Pandey R.P."/>
            <person name="Lee C.-M."/>
            <person name="Sim J.-S."/>
            <person name="Jeong J.-T."/>
            <person name="Choi B.-S."/>
            <person name="Jung M."/>
            <person name="Ginzburg D."/>
            <person name="Zhao K."/>
            <person name="Won S.Y."/>
            <person name="Oh T.-J."/>
            <person name="Yu Y."/>
            <person name="Kim N.-H."/>
            <person name="Lee O.R."/>
            <person name="Lee T.-H."/>
            <person name="Bashyal P."/>
            <person name="Kim T.-S."/>
            <person name="Lee W.-H."/>
            <person name="Kawkins C."/>
            <person name="Kim C.-K."/>
            <person name="Kim J.S."/>
            <person name="Ahn B.O."/>
            <person name="Rhee S.Y."/>
            <person name="Sohng J.K."/>
        </authorList>
    </citation>
    <scope>NUCLEOTIDE SEQUENCE</scope>
    <source>
        <tissue evidence="3">Leaf</tissue>
    </source>
</reference>
<organism evidence="3 4">
    <name type="scientific">Senna tora</name>
    <dbReference type="NCBI Taxonomy" id="362788"/>
    <lineage>
        <taxon>Eukaryota</taxon>
        <taxon>Viridiplantae</taxon>
        <taxon>Streptophyta</taxon>
        <taxon>Embryophyta</taxon>
        <taxon>Tracheophyta</taxon>
        <taxon>Spermatophyta</taxon>
        <taxon>Magnoliopsida</taxon>
        <taxon>eudicotyledons</taxon>
        <taxon>Gunneridae</taxon>
        <taxon>Pentapetalae</taxon>
        <taxon>rosids</taxon>
        <taxon>fabids</taxon>
        <taxon>Fabales</taxon>
        <taxon>Fabaceae</taxon>
        <taxon>Caesalpinioideae</taxon>
        <taxon>Cassia clade</taxon>
        <taxon>Senna</taxon>
    </lineage>
</organism>
<dbReference type="GO" id="GO:0003964">
    <property type="term" value="F:RNA-directed DNA polymerase activity"/>
    <property type="evidence" value="ECO:0007669"/>
    <property type="project" value="UniProtKB-KW"/>
</dbReference>
<dbReference type="InterPro" id="IPR002156">
    <property type="entry name" value="RNaseH_domain"/>
</dbReference>
<sequence length="276" mass="30179">MAAAAEYYHIAFNAPSPSTNSITLNVQWTPPLEGWWKLNSDGACSGNPGPFAIGGIIRNQYGNWISGFSGFIGFGSALKAELWVISNGIKLASDLGCTQLWIETDSLLACNLLIDQSLSNLHEYWNIISFCRSYLQKFSSFRLSHTFRQGNQCADQLAKHCLLPCVYPCYPPPTGAGGTSETTPAPPQPGGGAAFYPPPSGYTNYPYYNQPPPYGGGGGVYGTPPPPDPILPYFPFYYRKPPHRTEESTSSEANVLKWRGIFTIVTTIILAYILFP</sequence>
<name>A0A834TSN4_9FABA</name>
<dbReference type="PANTHER" id="PTHR47723">
    <property type="entry name" value="OS05G0353850 PROTEIN"/>
    <property type="match status" value="1"/>
</dbReference>
<dbReference type="GO" id="GO:0003676">
    <property type="term" value="F:nucleic acid binding"/>
    <property type="evidence" value="ECO:0007669"/>
    <property type="project" value="InterPro"/>
</dbReference>
<dbReference type="PANTHER" id="PTHR47723:SF19">
    <property type="entry name" value="POLYNUCLEOTIDYL TRANSFERASE, RIBONUCLEASE H-LIKE SUPERFAMILY PROTEIN"/>
    <property type="match status" value="1"/>
</dbReference>
<gene>
    <name evidence="3" type="ORF">G2W53_018847</name>
</gene>
<dbReference type="Gene3D" id="3.30.420.10">
    <property type="entry name" value="Ribonuclease H-like superfamily/Ribonuclease H"/>
    <property type="match status" value="1"/>
</dbReference>
<protein>
    <submittedName>
        <fullName evidence="3">Reverse transcriptase</fullName>
    </submittedName>
</protein>
<keyword evidence="1" id="KW-1133">Transmembrane helix</keyword>
<evidence type="ECO:0000256" key="1">
    <source>
        <dbReference type="SAM" id="Phobius"/>
    </source>
</evidence>
<feature type="domain" description="RNase H type-1" evidence="2">
    <location>
        <begin position="32"/>
        <end position="163"/>
    </location>
</feature>
<evidence type="ECO:0000313" key="4">
    <source>
        <dbReference type="Proteomes" id="UP000634136"/>
    </source>
</evidence>
<dbReference type="AlphaFoldDB" id="A0A834TSN4"/>
<comment type="caution">
    <text evidence="3">The sequence shown here is derived from an EMBL/GenBank/DDBJ whole genome shotgun (WGS) entry which is preliminary data.</text>
</comment>
<keyword evidence="4" id="KW-1185">Reference proteome</keyword>
<keyword evidence="3" id="KW-0548">Nucleotidyltransferase</keyword>
<feature type="transmembrane region" description="Helical" evidence="1">
    <location>
        <begin position="258"/>
        <end position="275"/>
    </location>
</feature>
<keyword evidence="3" id="KW-0695">RNA-directed DNA polymerase</keyword>